<reference evidence="2" key="1">
    <citation type="journal article" date="2019" name="Int. J. Syst. Evol. Microbiol.">
        <title>The Global Catalogue of Microorganisms (GCM) 10K type strain sequencing project: providing services to taxonomists for standard genome sequencing and annotation.</title>
        <authorList>
            <consortium name="The Broad Institute Genomics Platform"/>
            <consortium name="The Broad Institute Genome Sequencing Center for Infectious Disease"/>
            <person name="Wu L."/>
            <person name="Ma J."/>
        </authorList>
    </citation>
    <scope>NUCLEOTIDE SEQUENCE [LARGE SCALE GENOMIC DNA]</scope>
    <source>
        <strain evidence="2">TISTR 932</strain>
    </source>
</reference>
<dbReference type="NCBIfam" id="TIGR00099">
    <property type="entry name" value="Cof-subfamily"/>
    <property type="match status" value="1"/>
</dbReference>
<dbReference type="Proteomes" id="UP001597427">
    <property type="component" value="Unassembled WGS sequence"/>
</dbReference>
<accession>A0ABW5TGM7</accession>
<evidence type="ECO:0000313" key="2">
    <source>
        <dbReference type="Proteomes" id="UP001597427"/>
    </source>
</evidence>
<dbReference type="Gene3D" id="3.40.50.1000">
    <property type="entry name" value="HAD superfamily/HAD-like"/>
    <property type="match status" value="1"/>
</dbReference>
<evidence type="ECO:0000313" key="1">
    <source>
        <dbReference type="EMBL" id="MFD2728049.1"/>
    </source>
</evidence>
<proteinExistence type="predicted"/>
<dbReference type="Gene3D" id="3.30.1240.10">
    <property type="match status" value="1"/>
</dbReference>
<dbReference type="PANTHER" id="PTHR10000:SF25">
    <property type="entry name" value="PHOSPHATASE YKRA-RELATED"/>
    <property type="match status" value="1"/>
</dbReference>
<organism evidence="1 2">
    <name type="scientific">Enterococcus camelliae</name>
    <dbReference type="NCBI Taxonomy" id="453959"/>
    <lineage>
        <taxon>Bacteria</taxon>
        <taxon>Bacillati</taxon>
        <taxon>Bacillota</taxon>
        <taxon>Bacilli</taxon>
        <taxon>Lactobacillales</taxon>
        <taxon>Enterococcaceae</taxon>
        <taxon>Enterococcus</taxon>
    </lineage>
</organism>
<dbReference type="SUPFAM" id="SSF56784">
    <property type="entry name" value="HAD-like"/>
    <property type="match status" value="1"/>
</dbReference>
<dbReference type="InterPro" id="IPR006379">
    <property type="entry name" value="HAD-SF_hydro_IIB"/>
</dbReference>
<dbReference type="PANTHER" id="PTHR10000">
    <property type="entry name" value="PHOSPHOSERINE PHOSPHATASE"/>
    <property type="match status" value="1"/>
</dbReference>
<dbReference type="InterPro" id="IPR023214">
    <property type="entry name" value="HAD_sf"/>
</dbReference>
<sequence length="256" mass="28799">MTYRALAFFDLDGTLLDNHSQITPEVAEAITRLKQNNVLPIIATGRAEPQIQQIKAAAGITSDTVMNGAFIRLDNQVVYQEYIDKTICQRMIDAVHLKNQEVVFYNEKDIWASGSNRYLVEAFEFIHAFVPEVHPQKFQQSLVNMLLILGNTADHYYHEMFPELTFYRNSPFSIDVVRKGTSKGSAVKRIKEALQLSTIPTYGFGDGPNDIALLDACDEKIAMGNATKELKERATFVTKNNTDGGIVHALKHFDLI</sequence>
<dbReference type="InterPro" id="IPR000150">
    <property type="entry name" value="Cof"/>
</dbReference>
<dbReference type="SFLD" id="SFLDG01140">
    <property type="entry name" value="C2.B:_Phosphomannomutase_and_P"/>
    <property type="match status" value="1"/>
</dbReference>
<name>A0ABW5TGM7_9ENTE</name>
<comment type="caution">
    <text evidence="1">The sequence shown here is derived from an EMBL/GenBank/DDBJ whole genome shotgun (WGS) entry which is preliminary data.</text>
</comment>
<dbReference type="SFLD" id="SFLDS00003">
    <property type="entry name" value="Haloacid_Dehalogenase"/>
    <property type="match status" value="1"/>
</dbReference>
<keyword evidence="2" id="KW-1185">Reference proteome</keyword>
<dbReference type="EMBL" id="JBHUMO010000005">
    <property type="protein sequence ID" value="MFD2728049.1"/>
    <property type="molecule type" value="Genomic_DNA"/>
</dbReference>
<protein>
    <submittedName>
        <fullName evidence="1">Cof-type HAD-IIB family hydrolase</fullName>
    </submittedName>
</protein>
<dbReference type="RefSeq" id="WP_379979075.1">
    <property type="nucleotide sequence ID" value="NZ_JBHUMO010000005.1"/>
</dbReference>
<dbReference type="InterPro" id="IPR036412">
    <property type="entry name" value="HAD-like_sf"/>
</dbReference>
<keyword evidence="1" id="KW-0378">Hydrolase</keyword>
<dbReference type="NCBIfam" id="TIGR01484">
    <property type="entry name" value="HAD-SF-IIB"/>
    <property type="match status" value="1"/>
</dbReference>
<dbReference type="GO" id="GO:0016787">
    <property type="term" value="F:hydrolase activity"/>
    <property type="evidence" value="ECO:0007669"/>
    <property type="project" value="UniProtKB-KW"/>
</dbReference>
<gene>
    <name evidence="1" type="ORF">ACFSR0_01175</name>
</gene>
<dbReference type="Pfam" id="PF08282">
    <property type="entry name" value="Hydrolase_3"/>
    <property type="match status" value="1"/>
</dbReference>